<evidence type="ECO:0000313" key="15">
    <source>
        <dbReference type="Proteomes" id="UP000015453"/>
    </source>
</evidence>
<dbReference type="GO" id="GO:0051707">
    <property type="term" value="P:response to other organism"/>
    <property type="evidence" value="ECO:0007669"/>
    <property type="project" value="UniProtKB-ARBA"/>
</dbReference>
<keyword evidence="5 11" id="KW-0067">ATP-binding</keyword>
<evidence type="ECO:0000256" key="5">
    <source>
        <dbReference type="ARBA" id="ARBA00022840"/>
    </source>
</evidence>
<dbReference type="Gene3D" id="1.10.510.10">
    <property type="entry name" value="Transferase(Phosphotransferase) domain 1"/>
    <property type="match status" value="1"/>
</dbReference>
<proteinExistence type="inferred from homology"/>
<dbReference type="InterPro" id="IPR000719">
    <property type="entry name" value="Prot_kinase_dom"/>
</dbReference>
<evidence type="ECO:0000256" key="6">
    <source>
        <dbReference type="ARBA" id="ARBA00038035"/>
    </source>
</evidence>
<feature type="binding site" evidence="11">
    <location>
        <position position="112"/>
    </location>
    <ligand>
        <name>ATP</name>
        <dbReference type="ChEBI" id="CHEBI:30616"/>
    </ligand>
</feature>
<feature type="domain" description="NTF2" evidence="13">
    <location>
        <begin position="366"/>
        <end position="510"/>
    </location>
</feature>
<evidence type="ECO:0000256" key="9">
    <source>
        <dbReference type="ARBA" id="ARBA00049299"/>
    </source>
</evidence>
<evidence type="ECO:0000256" key="3">
    <source>
        <dbReference type="ARBA" id="ARBA00022741"/>
    </source>
</evidence>
<keyword evidence="3 11" id="KW-0547">Nucleotide-binding</keyword>
<dbReference type="FunFam" id="3.10.450.50:FF:000012">
    <property type="entry name" value="Mitogen-activated protein kinase kinase 3"/>
    <property type="match status" value="1"/>
</dbReference>
<comment type="catalytic activity">
    <reaction evidence="10">
        <text>L-tyrosyl-[protein] + ATP = O-phospho-L-tyrosyl-[protein] + ADP + H(+)</text>
        <dbReference type="Rhea" id="RHEA:10596"/>
        <dbReference type="Rhea" id="RHEA-COMP:10136"/>
        <dbReference type="Rhea" id="RHEA-COMP:20101"/>
        <dbReference type="ChEBI" id="CHEBI:15378"/>
        <dbReference type="ChEBI" id="CHEBI:30616"/>
        <dbReference type="ChEBI" id="CHEBI:46858"/>
        <dbReference type="ChEBI" id="CHEBI:61978"/>
        <dbReference type="ChEBI" id="CHEBI:456216"/>
        <dbReference type="EC" id="2.7.12.2"/>
    </reaction>
</comment>
<dbReference type="OrthoDB" id="10252354at2759"/>
<dbReference type="PROSITE" id="PS00107">
    <property type="entry name" value="PROTEIN_KINASE_ATP"/>
    <property type="match status" value="1"/>
</dbReference>
<dbReference type="PROSITE" id="PS50177">
    <property type="entry name" value="NTF2_DOMAIN"/>
    <property type="match status" value="1"/>
</dbReference>
<evidence type="ECO:0000256" key="1">
    <source>
        <dbReference type="ARBA" id="ARBA00022527"/>
    </source>
</evidence>
<name>S8DXV3_9LAMI</name>
<dbReference type="InterPro" id="IPR018222">
    <property type="entry name" value="Nuclear_transport_factor_2_euk"/>
</dbReference>
<dbReference type="Pfam" id="PF00069">
    <property type="entry name" value="Pkinase"/>
    <property type="match status" value="1"/>
</dbReference>
<dbReference type="GO" id="GO:0005524">
    <property type="term" value="F:ATP binding"/>
    <property type="evidence" value="ECO:0007669"/>
    <property type="project" value="UniProtKB-UniRule"/>
</dbReference>
<dbReference type="SMART" id="SM00220">
    <property type="entry name" value="S_TKc"/>
    <property type="match status" value="1"/>
</dbReference>
<comment type="catalytic activity">
    <reaction evidence="8">
        <text>L-seryl-[protein] + ATP = O-phospho-L-seryl-[protein] + ADP + H(+)</text>
        <dbReference type="Rhea" id="RHEA:17989"/>
        <dbReference type="Rhea" id="RHEA-COMP:9863"/>
        <dbReference type="Rhea" id="RHEA-COMP:11604"/>
        <dbReference type="ChEBI" id="CHEBI:15378"/>
        <dbReference type="ChEBI" id="CHEBI:29999"/>
        <dbReference type="ChEBI" id="CHEBI:30616"/>
        <dbReference type="ChEBI" id="CHEBI:83421"/>
        <dbReference type="ChEBI" id="CHEBI:456216"/>
        <dbReference type="EC" id="2.7.12.2"/>
    </reaction>
</comment>
<keyword evidence="15" id="KW-1185">Reference proteome</keyword>
<dbReference type="PROSITE" id="PS50011">
    <property type="entry name" value="PROTEIN_KINASE_DOM"/>
    <property type="match status" value="1"/>
</dbReference>
<evidence type="ECO:0000256" key="2">
    <source>
        <dbReference type="ARBA" id="ARBA00022679"/>
    </source>
</evidence>
<reference evidence="14 15" key="1">
    <citation type="journal article" date="2013" name="BMC Genomics">
        <title>The miniature genome of a carnivorous plant Genlisea aurea contains a low number of genes and short non-coding sequences.</title>
        <authorList>
            <person name="Leushkin E.V."/>
            <person name="Sutormin R.A."/>
            <person name="Nabieva E.R."/>
            <person name="Penin A.A."/>
            <person name="Kondrashov A.S."/>
            <person name="Logacheva M.D."/>
        </authorList>
    </citation>
    <scope>NUCLEOTIDE SEQUENCE [LARGE SCALE GENOMIC DNA]</scope>
</reference>
<dbReference type="InterPro" id="IPR032710">
    <property type="entry name" value="NTF2-like_dom_sf"/>
</dbReference>
<dbReference type="EMBL" id="AUSU01002781">
    <property type="protein sequence ID" value="EPS68103.1"/>
    <property type="molecule type" value="Genomic_DNA"/>
</dbReference>
<evidence type="ECO:0000256" key="10">
    <source>
        <dbReference type="ARBA" id="ARBA00051693"/>
    </source>
</evidence>
<evidence type="ECO:0000256" key="11">
    <source>
        <dbReference type="PROSITE-ProRule" id="PRU10141"/>
    </source>
</evidence>
<dbReference type="FunFam" id="1.10.510.10:FF:000432">
    <property type="entry name" value="mitogen-activated protein kinase kinase 3"/>
    <property type="match status" value="1"/>
</dbReference>
<dbReference type="GO" id="GO:0004708">
    <property type="term" value="F:MAP kinase kinase activity"/>
    <property type="evidence" value="ECO:0007669"/>
    <property type="project" value="UniProtKB-EC"/>
</dbReference>
<dbReference type="PANTHER" id="PTHR48013">
    <property type="entry name" value="DUAL SPECIFICITY MITOGEN-ACTIVATED PROTEIN KINASE KINASE 5-RELATED"/>
    <property type="match status" value="1"/>
</dbReference>
<feature type="domain" description="Protein kinase" evidence="12">
    <location>
        <begin position="83"/>
        <end position="339"/>
    </location>
</feature>
<dbReference type="InterPro" id="IPR017441">
    <property type="entry name" value="Protein_kinase_ATP_BS"/>
</dbReference>
<sequence>MDGLEELKKKLVPLFDSEKGLQSDSSVLDPSDPYTLSDGEVNLLSKSYNIYNINELGLQKCSSSSSSSNSPDEKTFRCASHEMRLFRSIGIGASSVVQMAIHIPNHTVIALKKINIFEKEKRQQLLSEIRTLCEAPHSEGLVQFYGAFYNPESGQINIALEYMDGGSLLDVIRICKTIPEQILSNMVKKLLVGLKYLHGVRHLVHRDIKPANLLVNLKGEAKITDFGLSAGLENSVAMCATFVGTVTYMSPERIRNESYSYPADVWSLGLAIFECATGEFPYSANEGPVNLMLQILDDPSPSLSKQKFSPELCSFVDMCLEKDPLLRPTADQLISHPFIRRYEDPGVDLCAFVQGIFDPVERTKELVDMLTVHYYSLFDGPDNLWHHAKNLYQQDSTFRFCSNEWEGSADIFSQLSSIRRTLAGNRAGEKLVHMVEKLHCRSDGHSGFSIRASGSFLVGRQFPIRGGDENNSRDEDECCVKLGRFQEQFVVRRGSSMLGQYFIADQELYISH</sequence>
<dbReference type="InterPro" id="IPR008271">
    <property type="entry name" value="Ser/Thr_kinase_AS"/>
</dbReference>
<organism evidence="14 15">
    <name type="scientific">Genlisea aurea</name>
    <dbReference type="NCBI Taxonomy" id="192259"/>
    <lineage>
        <taxon>Eukaryota</taxon>
        <taxon>Viridiplantae</taxon>
        <taxon>Streptophyta</taxon>
        <taxon>Embryophyta</taxon>
        <taxon>Tracheophyta</taxon>
        <taxon>Spermatophyta</taxon>
        <taxon>Magnoliopsida</taxon>
        <taxon>eudicotyledons</taxon>
        <taxon>Gunneridae</taxon>
        <taxon>Pentapetalae</taxon>
        <taxon>asterids</taxon>
        <taxon>lamiids</taxon>
        <taxon>Lamiales</taxon>
        <taxon>Lentibulariaceae</taxon>
        <taxon>Genlisea</taxon>
    </lineage>
</organism>
<comment type="caution">
    <text evidence="14">The sequence shown here is derived from an EMBL/GenBank/DDBJ whole genome shotgun (WGS) entry which is preliminary data.</text>
</comment>
<keyword evidence="1" id="KW-0723">Serine/threonine-protein kinase</keyword>
<dbReference type="SUPFAM" id="SSF54427">
    <property type="entry name" value="NTF2-like"/>
    <property type="match status" value="1"/>
</dbReference>
<dbReference type="Proteomes" id="UP000015453">
    <property type="component" value="Unassembled WGS sequence"/>
</dbReference>
<dbReference type="SUPFAM" id="SSF56112">
    <property type="entry name" value="Protein kinase-like (PK-like)"/>
    <property type="match status" value="1"/>
</dbReference>
<evidence type="ECO:0000259" key="12">
    <source>
        <dbReference type="PROSITE" id="PS50011"/>
    </source>
</evidence>
<dbReference type="GO" id="GO:0004674">
    <property type="term" value="F:protein serine/threonine kinase activity"/>
    <property type="evidence" value="ECO:0007669"/>
    <property type="project" value="UniProtKB-KW"/>
</dbReference>
<evidence type="ECO:0000256" key="8">
    <source>
        <dbReference type="ARBA" id="ARBA00049014"/>
    </source>
</evidence>
<dbReference type="AlphaFoldDB" id="S8DXV3"/>
<evidence type="ECO:0000256" key="7">
    <source>
        <dbReference type="ARBA" id="ARBA00038999"/>
    </source>
</evidence>
<evidence type="ECO:0000313" key="14">
    <source>
        <dbReference type="EMBL" id="EPS68103.1"/>
    </source>
</evidence>
<evidence type="ECO:0000259" key="13">
    <source>
        <dbReference type="PROSITE" id="PS50177"/>
    </source>
</evidence>
<keyword evidence="2" id="KW-0808">Transferase</keyword>
<protein>
    <recommendedName>
        <fullName evidence="7">mitogen-activated protein kinase kinase</fullName>
        <ecNumber evidence="7">2.7.12.2</ecNumber>
    </recommendedName>
</protein>
<dbReference type="CDD" id="cd06623">
    <property type="entry name" value="PKc_MAPKK_plant_like"/>
    <property type="match status" value="1"/>
</dbReference>
<evidence type="ECO:0000256" key="4">
    <source>
        <dbReference type="ARBA" id="ARBA00022777"/>
    </source>
</evidence>
<dbReference type="PROSITE" id="PS00108">
    <property type="entry name" value="PROTEIN_KINASE_ST"/>
    <property type="match status" value="1"/>
</dbReference>
<dbReference type="EC" id="2.7.12.2" evidence="7"/>
<dbReference type="PANTHER" id="PTHR48013:SF9">
    <property type="entry name" value="DUAL SPECIFICITY MITOGEN-ACTIVATED PROTEIN KINASE KINASE 5"/>
    <property type="match status" value="1"/>
</dbReference>
<dbReference type="Gene3D" id="3.30.200.20">
    <property type="entry name" value="Phosphorylase Kinase, domain 1"/>
    <property type="match status" value="1"/>
</dbReference>
<dbReference type="InterPro" id="IPR011009">
    <property type="entry name" value="Kinase-like_dom_sf"/>
</dbReference>
<accession>S8DXV3</accession>
<dbReference type="Gene3D" id="3.10.450.50">
    <property type="match status" value="1"/>
</dbReference>
<comment type="similarity">
    <text evidence="6">Belongs to the protein kinase superfamily. STE Ser/Thr protein kinase family. MAP kinase kinase subfamily.</text>
</comment>
<comment type="catalytic activity">
    <reaction evidence="9">
        <text>L-threonyl-[protein] + ATP = O-phospho-L-threonyl-[protein] + ADP + H(+)</text>
        <dbReference type="Rhea" id="RHEA:46608"/>
        <dbReference type="Rhea" id="RHEA-COMP:11060"/>
        <dbReference type="Rhea" id="RHEA-COMP:11605"/>
        <dbReference type="ChEBI" id="CHEBI:15378"/>
        <dbReference type="ChEBI" id="CHEBI:30013"/>
        <dbReference type="ChEBI" id="CHEBI:30616"/>
        <dbReference type="ChEBI" id="CHEBI:61977"/>
        <dbReference type="ChEBI" id="CHEBI:456216"/>
        <dbReference type="EC" id="2.7.12.2"/>
    </reaction>
</comment>
<gene>
    <name evidence="14" type="ORF">M569_06666</name>
</gene>
<keyword evidence="4" id="KW-0418">Kinase</keyword>